<name>A0ABR9R053_9FIRM</name>
<accession>A0ABR9R053</accession>
<dbReference type="EMBL" id="JADCKC010000001">
    <property type="protein sequence ID" value="MBE5036517.1"/>
    <property type="molecule type" value="Genomic_DNA"/>
</dbReference>
<reference evidence="1 2" key="1">
    <citation type="submission" date="2020-10" db="EMBL/GenBank/DDBJ databases">
        <title>ChiBAC.</title>
        <authorList>
            <person name="Zenner C."/>
            <person name="Hitch T.C.A."/>
            <person name="Clavel T."/>
        </authorList>
    </citation>
    <scope>NUCLEOTIDE SEQUENCE [LARGE SCALE GENOMIC DNA]</scope>
    <source>
        <strain evidence="1 2">DSM 109015</strain>
    </source>
</reference>
<keyword evidence="2" id="KW-1185">Reference proteome</keyword>
<comment type="caution">
    <text evidence="1">The sequence shown here is derived from an EMBL/GenBank/DDBJ whole genome shotgun (WGS) entry which is preliminary data.</text>
</comment>
<proteinExistence type="predicted"/>
<organism evidence="1 2">
    <name type="scientific">Gemmiger gallinarum</name>
    <dbReference type="NCBI Taxonomy" id="2779354"/>
    <lineage>
        <taxon>Bacteria</taxon>
        <taxon>Bacillati</taxon>
        <taxon>Bacillota</taxon>
        <taxon>Clostridia</taxon>
        <taxon>Eubacteriales</taxon>
        <taxon>Gemmiger</taxon>
    </lineage>
</organism>
<dbReference type="Proteomes" id="UP000768567">
    <property type="component" value="Unassembled WGS sequence"/>
</dbReference>
<evidence type="ECO:0000313" key="2">
    <source>
        <dbReference type="Proteomes" id="UP000768567"/>
    </source>
</evidence>
<sequence length="132" mass="14592">MLDSVLSASTHSGSIFKNILGAIKTAAKKHISGIENKEFSSRLGTFGSGVLFSPSICIPESYRPEKVDISGICMNYIRFFSTRQWNIHCRLTGWVQTQSVFPIKCKSIKRTLSQDSPGKASFLQTSNNILSD</sequence>
<protein>
    <submittedName>
        <fullName evidence="1">Uncharacterized protein</fullName>
    </submittedName>
</protein>
<gene>
    <name evidence="1" type="ORF">INF35_01740</name>
</gene>
<evidence type="ECO:0000313" key="1">
    <source>
        <dbReference type="EMBL" id="MBE5036517.1"/>
    </source>
</evidence>